<dbReference type="SMART" id="SM00360">
    <property type="entry name" value="RRM"/>
    <property type="match status" value="2"/>
</dbReference>
<dbReference type="InterPro" id="IPR052462">
    <property type="entry name" value="SLIRP/GR-RBP-like"/>
</dbReference>
<dbReference type="InterPro" id="IPR000504">
    <property type="entry name" value="RRM_dom"/>
</dbReference>
<keyword evidence="1 2" id="KW-0694">RNA-binding</keyword>
<evidence type="ECO:0000313" key="5">
    <source>
        <dbReference type="EMBL" id="KFX52853.1"/>
    </source>
</evidence>
<accession>A0A093Y5T2</accession>
<dbReference type="Gene3D" id="3.30.70.330">
    <property type="match status" value="2"/>
</dbReference>
<dbReference type="GO" id="GO:0003723">
    <property type="term" value="F:RNA binding"/>
    <property type="evidence" value="ECO:0007669"/>
    <property type="project" value="UniProtKB-UniRule"/>
</dbReference>
<feature type="domain" description="RRM" evidence="4">
    <location>
        <begin position="151"/>
        <end position="228"/>
    </location>
</feature>
<dbReference type="HOGENOM" id="CLU_012062_15_0_1"/>
<dbReference type="SUPFAM" id="SSF54928">
    <property type="entry name" value="RNA-binding domain, RBD"/>
    <property type="match status" value="1"/>
</dbReference>
<evidence type="ECO:0000256" key="2">
    <source>
        <dbReference type="PROSITE-ProRule" id="PRU00176"/>
    </source>
</evidence>
<dbReference type="eggNOG" id="KOG0118">
    <property type="taxonomic scope" value="Eukaryota"/>
</dbReference>
<dbReference type="PANTHER" id="PTHR48027">
    <property type="entry name" value="HETEROGENEOUS NUCLEAR RIBONUCLEOPROTEIN 87F-RELATED"/>
    <property type="match status" value="1"/>
</dbReference>
<protein>
    <submittedName>
        <fullName evidence="5">28 kDa ribonucleoprotein, chloroplastic</fullName>
    </submittedName>
</protein>
<keyword evidence="5" id="KW-0687">Ribonucleoprotein</keyword>
<dbReference type="Pfam" id="PF00076">
    <property type="entry name" value="RRM_1"/>
    <property type="match status" value="2"/>
</dbReference>
<evidence type="ECO:0000256" key="3">
    <source>
        <dbReference type="SAM" id="MobiDB-lite"/>
    </source>
</evidence>
<feature type="compositionally biased region" description="Low complexity" evidence="3">
    <location>
        <begin position="334"/>
        <end position="349"/>
    </location>
</feature>
<dbReference type="EMBL" id="JPOX01000002">
    <property type="protein sequence ID" value="KFX52853.1"/>
    <property type="molecule type" value="Genomic_DNA"/>
</dbReference>
<organism evidence="5">
    <name type="scientific">Talaromyces marneffei PM1</name>
    <dbReference type="NCBI Taxonomy" id="1077442"/>
    <lineage>
        <taxon>Eukaryota</taxon>
        <taxon>Fungi</taxon>
        <taxon>Dikarya</taxon>
        <taxon>Ascomycota</taxon>
        <taxon>Pezizomycotina</taxon>
        <taxon>Eurotiomycetes</taxon>
        <taxon>Eurotiomycetidae</taxon>
        <taxon>Eurotiales</taxon>
        <taxon>Trichocomaceae</taxon>
        <taxon>Talaromyces</taxon>
        <taxon>Talaromyces sect. Talaromyces</taxon>
    </lineage>
</organism>
<dbReference type="InterPro" id="IPR012677">
    <property type="entry name" value="Nucleotide-bd_a/b_plait_sf"/>
</dbReference>
<feature type="domain" description="RRM" evidence="4">
    <location>
        <begin position="242"/>
        <end position="320"/>
    </location>
</feature>
<comment type="caution">
    <text evidence="5">The sequence shown here is derived from an EMBL/GenBank/DDBJ whole genome shotgun (WGS) entry which is preliminary data.</text>
</comment>
<sequence>MCRRKQQNEKGVHCQGYSALRPAARRLLSVRPNASLLARSRSIATQSIAFSRPAVPSGVSSFQQFQRRWNSDEAAKIAAEKAETSVEEGAIEAAAMEAAKKQGSTVDATSAEQVSAEAQDSAAEEVDALTGQDFRSPRRVNGRVNNVDPSPTIYIGNLFFDITAEDLKSKMESFGVVEKAAIISDARGLSKGFGYVTFDSVEAAQRAIEEMNQQVYEGRRVLVQFSAAGPREKFRPKGQPTRSLYIGNLAYDLTDRELNELFKSVRNVIEVRVAVDRQTGNPRGFAHADFLDTPSAQAALEILSSKAPHGRRLKVDFSQNPKRTQRRNAESQDSDNSTDVSSNDAEAKP</sequence>
<dbReference type="PROSITE" id="PS50102">
    <property type="entry name" value="RRM"/>
    <property type="match status" value="2"/>
</dbReference>
<name>A0A093Y5T2_TALMA</name>
<evidence type="ECO:0000256" key="1">
    <source>
        <dbReference type="ARBA" id="ARBA00022884"/>
    </source>
</evidence>
<dbReference type="CDD" id="cd00590">
    <property type="entry name" value="RRM_SF"/>
    <property type="match status" value="1"/>
</dbReference>
<reference evidence="5" key="1">
    <citation type="journal article" date="2014" name="PLoS Genet.">
        <title>Signature Gene Expression Reveals Novel Clues to the Molecular Mechanisms of Dimorphic Transition in Penicillium marneffei.</title>
        <authorList>
            <person name="Yang E."/>
            <person name="Wang G."/>
            <person name="Cai J."/>
            <person name="Woo P.C."/>
            <person name="Lau S.K."/>
            <person name="Yuen K.-Y."/>
            <person name="Chow W.-N."/>
            <person name="Lin X."/>
        </authorList>
    </citation>
    <scope>NUCLEOTIDE SEQUENCE [LARGE SCALE GENOMIC DNA]</scope>
    <source>
        <strain evidence="5">PM1</strain>
    </source>
</reference>
<evidence type="ECO:0000259" key="4">
    <source>
        <dbReference type="PROSITE" id="PS50102"/>
    </source>
</evidence>
<proteinExistence type="predicted"/>
<dbReference type="InterPro" id="IPR035979">
    <property type="entry name" value="RBD_domain_sf"/>
</dbReference>
<dbReference type="GO" id="GO:1990904">
    <property type="term" value="C:ribonucleoprotein complex"/>
    <property type="evidence" value="ECO:0007669"/>
    <property type="project" value="UniProtKB-KW"/>
</dbReference>
<gene>
    <name evidence="5" type="ORF">GQ26_0022450</name>
</gene>
<dbReference type="AlphaFoldDB" id="A0A093Y5T2"/>
<feature type="region of interest" description="Disordered" evidence="3">
    <location>
        <begin position="310"/>
        <end position="349"/>
    </location>
</feature>